<dbReference type="InterPro" id="IPR011652">
    <property type="entry name" value="MORN_2"/>
</dbReference>
<dbReference type="SUPFAM" id="SSF82185">
    <property type="entry name" value="Histone H3 K4-specific methyltransferase SET7/9 N-terminal domain"/>
    <property type="match status" value="1"/>
</dbReference>
<gene>
    <name evidence="2" type="ORF">ENSA5_26950</name>
</gene>
<organism evidence="2 3">
    <name type="scientific">Enhygromyxa salina</name>
    <dbReference type="NCBI Taxonomy" id="215803"/>
    <lineage>
        <taxon>Bacteria</taxon>
        <taxon>Pseudomonadati</taxon>
        <taxon>Myxococcota</taxon>
        <taxon>Polyangia</taxon>
        <taxon>Nannocystales</taxon>
        <taxon>Nannocystaceae</taxon>
        <taxon>Enhygromyxa</taxon>
    </lineage>
</organism>
<dbReference type="RefSeq" id="WP_106392084.1">
    <property type="nucleotide sequence ID" value="NZ_PVNK01000136.1"/>
</dbReference>
<evidence type="ECO:0000313" key="3">
    <source>
        <dbReference type="Proteomes" id="UP000237968"/>
    </source>
</evidence>
<protein>
    <submittedName>
        <fullName evidence="2">MORN repeat variant</fullName>
    </submittedName>
</protein>
<reference evidence="2 3" key="1">
    <citation type="submission" date="2018-03" db="EMBL/GenBank/DDBJ databases">
        <title>Draft Genome Sequences of the Obligatory Marine Myxobacteria Enhygromyxa salina SWB005.</title>
        <authorList>
            <person name="Poehlein A."/>
            <person name="Moghaddam J.A."/>
            <person name="Harms H."/>
            <person name="Alanjari M."/>
            <person name="Koenig G.M."/>
            <person name="Daniel R."/>
            <person name="Schaeberle T.F."/>
        </authorList>
    </citation>
    <scope>NUCLEOTIDE SEQUENCE [LARGE SCALE GENOMIC DNA]</scope>
    <source>
        <strain evidence="2 3">SWB005</strain>
    </source>
</reference>
<name>A0A2S9Y7D5_9BACT</name>
<dbReference type="Gene3D" id="3.90.930.1">
    <property type="match status" value="1"/>
</dbReference>
<evidence type="ECO:0000256" key="1">
    <source>
        <dbReference type="SAM" id="SignalP"/>
    </source>
</evidence>
<proteinExistence type="predicted"/>
<dbReference type="AlphaFoldDB" id="A0A2S9Y7D5"/>
<dbReference type="Pfam" id="PF07661">
    <property type="entry name" value="MORN_2"/>
    <property type="match status" value="2"/>
</dbReference>
<keyword evidence="1" id="KW-0732">Signal</keyword>
<comment type="caution">
    <text evidence="2">The sequence shown here is derived from an EMBL/GenBank/DDBJ whole genome shotgun (WGS) entry which is preliminary data.</text>
</comment>
<dbReference type="Proteomes" id="UP000237968">
    <property type="component" value="Unassembled WGS sequence"/>
</dbReference>
<accession>A0A2S9Y7D5</accession>
<feature type="chain" id="PRO_5015642379" evidence="1">
    <location>
        <begin position="25"/>
        <end position="191"/>
    </location>
</feature>
<evidence type="ECO:0000313" key="2">
    <source>
        <dbReference type="EMBL" id="PRQ01013.1"/>
    </source>
</evidence>
<dbReference type="EMBL" id="PVNK01000136">
    <property type="protein sequence ID" value="PRQ01013.1"/>
    <property type="molecule type" value="Genomic_DNA"/>
</dbReference>
<keyword evidence="3" id="KW-1185">Reference proteome</keyword>
<sequence>MNRRLRTLTLAAVLVIAGASAAAAFEPAMVVDESELVLAPLEGRWYYEGEAFEGRAEVRGEDGRLLESTEFAQGKKHGEAISFHANGQPRRRATYVMNRLAGRARAWSPSGVLIEESNYKDGVRHGVQRTWHSNGPLAKERHLVDGHEQGMQRAWTREGKIYVNYEYKNGRRFGLRRSNLCLGLDDGVIQL</sequence>
<feature type="signal peptide" evidence="1">
    <location>
        <begin position="1"/>
        <end position="24"/>
    </location>
</feature>
<dbReference type="OrthoDB" id="6334863at2"/>